<protein>
    <submittedName>
        <fullName evidence="2">Uncharacterized protein</fullName>
    </submittedName>
</protein>
<keyword evidence="3" id="KW-1185">Reference proteome</keyword>
<feature type="transmembrane region" description="Helical" evidence="1">
    <location>
        <begin position="64"/>
        <end position="81"/>
    </location>
</feature>
<proteinExistence type="predicted"/>
<feature type="transmembrane region" description="Helical" evidence="1">
    <location>
        <begin position="87"/>
        <end position="105"/>
    </location>
</feature>
<organism evidence="2 3">
    <name type="scientific">Paenibacillus qinlingensis</name>
    <dbReference type="NCBI Taxonomy" id="1837343"/>
    <lineage>
        <taxon>Bacteria</taxon>
        <taxon>Bacillati</taxon>
        <taxon>Bacillota</taxon>
        <taxon>Bacilli</taxon>
        <taxon>Bacillales</taxon>
        <taxon>Paenibacillaceae</taxon>
        <taxon>Paenibacillus</taxon>
    </lineage>
</organism>
<feature type="transmembrane region" description="Helical" evidence="1">
    <location>
        <begin position="38"/>
        <end position="59"/>
    </location>
</feature>
<feature type="transmembrane region" description="Helical" evidence="1">
    <location>
        <begin position="7"/>
        <end position="26"/>
    </location>
</feature>
<reference evidence="2 3" key="1">
    <citation type="submission" date="2023-07" db="EMBL/GenBank/DDBJ databases">
        <title>Sorghum-associated microbial communities from plants grown in Nebraska, USA.</title>
        <authorList>
            <person name="Schachtman D."/>
        </authorList>
    </citation>
    <scope>NUCLEOTIDE SEQUENCE [LARGE SCALE GENOMIC DNA]</scope>
    <source>
        <strain evidence="2 3">CC258</strain>
    </source>
</reference>
<sequence length="109" mass="12273">MKRSISHLGVYASLGSMLLCCWFLFWNPYSEVVASRDTMLLLLVMLIAPAGVGLIGSFLKNRKLLIVAFIWSLPYGLYLALASLPSFWYLFGVTLLLYLAAALRMRPRP</sequence>
<keyword evidence="1" id="KW-0472">Membrane</keyword>
<keyword evidence="1" id="KW-1133">Transmembrane helix</keyword>
<dbReference type="RefSeq" id="WP_310501279.1">
    <property type="nucleotide sequence ID" value="NZ_JAVDSB010000012.1"/>
</dbReference>
<evidence type="ECO:0000313" key="2">
    <source>
        <dbReference type="EMBL" id="MDR6553836.1"/>
    </source>
</evidence>
<comment type="caution">
    <text evidence="2">The sequence shown here is derived from an EMBL/GenBank/DDBJ whole genome shotgun (WGS) entry which is preliminary data.</text>
</comment>
<accession>A0ABU1P3A5</accession>
<keyword evidence="1" id="KW-0812">Transmembrane</keyword>
<dbReference type="EMBL" id="JAVDSB010000012">
    <property type="protein sequence ID" value="MDR6553836.1"/>
    <property type="molecule type" value="Genomic_DNA"/>
</dbReference>
<dbReference type="Proteomes" id="UP001267290">
    <property type="component" value="Unassembled WGS sequence"/>
</dbReference>
<evidence type="ECO:0000256" key="1">
    <source>
        <dbReference type="SAM" id="Phobius"/>
    </source>
</evidence>
<gene>
    <name evidence="2" type="ORF">J2736_005046</name>
</gene>
<name>A0ABU1P3A5_9BACL</name>
<evidence type="ECO:0000313" key="3">
    <source>
        <dbReference type="Proteomes" id="UP001267290"/>
    </source>
</evidence>